<dbReference type="Proteomes" id="UP000316759">
    <property type="component" value="Unassembled WGS sequence"/>
</dbReference>
<dbReference type="EMBL" id="SUNJ01005349">
    <property type="protein sequence ID" value="TPP63684.1"/>
    <property type="molecule type" value="Genomic_DNA"/>
</dbReference>
<dbReference type="PANTHER" id="PTHR31431">
    <property type="entry name" value="NUCLEOPORIN NUP188 HOMOLOG"/>
    <property type="match status" value="1"/>
</dbReference>
<name>A0A504YQN2_FASGI</name>
<accession>A0A504YQN2</accession>
<evidence type="ECO:0000313" key="3">
    <source>
        <dbReference type="Proteomes" id="UP000316759"/>
    </source>
</evidence>
<dbReference type="STRING" id="46835.A0A504YQN2"/>
<proteinExistence type="predicted"/>
<dbReference type="GO" id="GO:0017056">
    <property type="term" value="F:structural constituent of nuclear pore"/>
    <property type="evidence" value="ECO:0007669"/>
    <property type="project" value="InterPro"/>
</dbReference>
<feature type="region of interest" description="Disordered" evidence="1">
    <location>
        <begin position="1973"/>
        <end position="2019"/>
    </location>
</feature>
<dbReference type="OrthoDB" id="6249763at2759"/>
<feature type="region of interest" description="Disordered" evidence="1">
    <location>
        <begin position="1746"/>
        <end position="1806"/>
    </location>
</feature>
<evidence type="ECO:0008006" key="4">
    <source>
        <dbReference type="Google" id="ProtNLM"/>
    </source>
</evidence>
<feature type="compositionally biased region" description="Low complexity" evidence="1">
    <location>
        <begin position="2010"/>
        <end position="2019"/>
    </location>
</feature>
<protein>
    <recommendedName>
        <fullName evidence="4">Nuclear pore complex protein Nup188</fullName>
    </recommendedName>
</protein>
<dbReference type="InterPro" id="IPR044840">
    <property type="entry name" value="Nup188"/>
</dbReference>
<feature type="region of interest" description="Disordered" evidence="1">
    <location>
        <begin position="302"/>
        <end position="331"/>
    </location>
</feature>
<feature type="compositionally biased region" description="Low complexity" evidence="1">
    <location>
        <begin position="1751"/>
        <end position="1764"/>
    </location>
</feature>
<gene>
    <name evidence="2" type="ORF">FGIG_05260</name>
</gene>
<comment type="caution">
    <text evidence="2">The sequence shown here is derived from an EMBL/GenBank/DDBJ whole genome shotgun (WGS) entry which is preliminary data.</text>
</comment>
<reference evidence="2 3" key="1">
    <citation type="submission" date="2019-04" db="EMBL/GenBank/DDBJ databases">
        <title>Annotation for the trematode Fasciola gigantica.</title>
        <authorList>
            <person name="Choi Y.-J."/>
        </authorList>
    </citation>
    <scope>NUCLEOTIDE SEQUENCE [LARGE SCALE GENOMIC DNA]</scope>
    <source>
        <strain evidence="2">Uganda_cow_1</strain>
    </source>
</reference>
<feature type="compositionally biased region" description="Low complexity" evidence="1">
    <location>
        <begin position="1985"/>
        <end position="2003"/>
    </location>
</feature>
<evidence type="ECO:0000313" key="2">
    <source>
        <dbReference type="EMBL" id="TPP63684.1"/>
    </source>
</evidence>
<dbReference type="GO" id="GO:0044611">
    <property type="term" value="C:nuclear pore inner ring"/>
    <property type="evidence" value="ECO:0007669"/>
    <property type="project" value="TreeGrafter"/>
</dbReference>
<dbReference type="PANTHER" id="PTHR31431:SF1">
    <property type="entry name" value="NUCLEOPORIN NUP188"/>
    <property type="match status" value="1"/>
</dbReference>
<organism evidence="2 3">
    <name type="scientific">Fasciola gigantica</name>
    <name type="common">Giant liver fluke</name>
    <dbReference type="NCBI Taxonomy" id="46835"/>
    <lineage>
        <taxon>Eukaryota</taxon>
        <taxon>Metazoa</taxon>
        <taxon>Spiralia</taxon>
        <taxon>Lophotrochozoa</taxon>
        <taxon>Platyhelminthes</taxon>
        <taxon>Trematoda</taxon>
        <taxon>Digenea</taxon>
        <taxon>Plagiorchiida</taxon>
        <taxon>Echinostomata</taxon>
        <taxon>Echinostomatoidea</taxon>
        <taxon>Fasciolidae</taxon>
        <taxon>Fasciola</taxon>
    </lineage>
</organism>
<feature type="compositionally biased region" description="Basic residues" evidence="1">
    <location>
        <begin position="1973"/>
        <end position="1984"/>
    </location>
</feature>
<dbReference type="GO" id="GO:0006405">
    <property type="term" value="P:RNA export from nucleus"/>
    <property type="evidence" value="ECO:0007669"/>
    <property type="project" value="TreeGrafter"/>
</dbReference>
<evidence type="ECO:0000256" key="1">
    <source>
        <dbReference type="SAM" id="MobiDB-lite"/>
    </source>
</evidence>
<keyword evidence="3" id="KW-1185">Reference proteome</keyword>
<feature type="compositionally biased region" description="Polar residues" evidence="1">
    <location>
        <begin position="1772"/>
        <end position="1791"/>
    </location>
</feature>
<dbReference type="GO" id="GO:0006606">
    <property type="term" value="P:protein import into nucleus"/>
    <property type="evidence" value="ECO:0007669"/>
    <property type="project" value="TreeGrafter"/>
</dbReference>
<sequence length="2064" mass="226305">MACISALSFCVAHRDFSEEDILVRELSKVKEPLSKGLSYFNAKSSTENKQPTLKDQVQRFLTKLSTFLDLSDERCLDLLVHYLAAQNTDGPSDEDQVQNFIADGRLSDLLNRIRAFYWHERLSLLGLFRVTVCDWHESWVSQADVLFAMTPFASRIELLENMLKQYTQAASTTESLLADGYYGFMRLTQPTGMADVESQDEFDLTVSQYLKEQLEMLNVILTGVHALCDSDASPSSCFFSKLLEAFWSKSFGLQPSHVQPLSKHRHLVDRICLTQGLILIRAANLDNLALYKNAFTKPSQGAVEALRPSKRLAKPSDPSRKIDQSSNRTKPEHRHFLYDAHLLNRLLASLSGLGDSPVHGPLLLFGAVCAIAFAPSVPPDFPNRLETGDAISCEWDPADDGKASGRDGWAEVSATAHLVAGQYAHSAIDTLGVFGFLSEQLTDLDRSVQSGPETESNPSLLELPPLQADTDLNLIDFCAHVAVFDLLCLLAQHVVLWTLDGPPMISSSSTPTPIASATRCAQATNRIAYVRLFARALCVVAHYAHLTPRAPDSVSSSESEASGIGQRIAGLIESLAEGFPSDLSLLHLCTALMVPAASRSSLADNGIEDADSLVQLVSELITALPYLTEPFTAELQRVVQQTPASLYPQLGRGDQVVPSSNIVSLTQTRTVLSVDWRQRSGSLADRNRYAAPSFLYAGVRLIAGTRGKLEPDLGWISWKQEYPVWNVIAYEVERALILLDRIRSSIGSGHSLMQQPTPSRAKTGRVMRESAYRSEESQGVIHTSLFDQLMRVQQLVQFMSACVEAQVHVSTCLYLMEDVWLLIQRITNMSTELTELWRTQANRISSVSIPDFLLDQIVPSVLQLLGSTLSGIAATGAVKLLTEHTSLWNHVLLTEANPERSFILLADLLTTHAPEPEMRQACTMLNTSLSSQADGTVTRAFSDTLRVANMPHVIAALQAVLLHLLLDNPCAVHSLLALSSVPLHCLLAQFKALDQGGSSPQLHRTRSLATVVWLGLTLVRRVLGLEHVMLEQHVGCTSAELLTHANALAVSRAPTPRASMLSSLTAYIDPGTRVHYLAILLTYLRYPFHTGLCRSAVTLLKWLTQHTPVNIIDYLSPDSSAVIRDSVLDRLASSSSTLPEDPLTRIALFDLIAEAVLASPTDRSGKRTVPILRFLIPSPTLPAGLDKTRNTKPDCLDCCMAVLTEIKSVHGSALPDQLSVLLLCSVTKLIAALYLQEANTYLVMLKSKSRFWDFLTEPMFRLLDADVKTQNEFSQVEHEYCGHVVSILGLELFCTQSCPGSPTQDNSFQQIVSRLTSEDAYTSWFQLVANACERAQSMCDLEPDVSPADCVGPILSSLYEATCRWKCLLMVHLDWLRQAETRISKATQSSQTVEPLRTKGMMDQLIRGLHQLKSSLDLTVASDLANQLAVCLSIVVNYHHKHANDSKSAPDPDNQVRLAQLVDFLITVRPGLDEQARHLHADLLACASTLWQLIHTTRAQPESGMQPSDDAFHQLEIDLSDCAFGYVAQLAIYSNLLPADGAALRQAISLILKLWDTTSMASALYARLIQAGVFNNLLITLEQHSQSRTGAAVCHDILILVMRVICADGCPSSPTNCSPLTSSAEMDVEEEGNSMLGEDEVEIKRNRKPLGFHINLSSAQVVGSYGDLLVRAFNWPPVDTLLQWIHEDELTASYLHTYGPNPSPEFGISVWKLTEWQLHCCSVLLQRFGLRFDLKPGSSIATIVSSGGNSASGTPLPSSSSGTPNKALLMPNRTTAVVASPRRSQTPSTGGTPAVRGAQDVSSPQPTVTAQFVSEPDLSEMCCGENELVCLVRHLIMCLSVLSTQLPLLGRIALFTMEELQELRPLVQLMFNTPSLEDNSRQLTFGVLITLAHSLSYLFLKVSRYIRNDTSAKKSACELSELLAQAHEMTVAIMLSQATLILLHEFTSPAEKQLLVRELTSELKSCNLLGRSSRRRHSLGHRSSHSPSSRSSSTARALHRTTSPHPNTPTTGASSTTAAQSNSVAVAAAADLHSVGTKLDGPDLGGFGFEQAIDRFAEMLRLCM</sequence>